<reference evidence="12" key="1">
    <citation type="submission" date="2022-01" db="EMBL/GenBank/DDBJ databases">
        <authorList>
            <person name="King R."/>
        </authorList>
    </citation>
    <scope>NUCLEOTIDE SEQUENCE</scope>
</reference>
<dbReference type="GO" id="GO:0045165">
    <property type="term" value="P:cell fate commitment"/>
    <property type="evidence" value="ECO:0007669"/>
    <property type="project" value="UniProtKB-ARBA"/>
</dbReference>
<dbReference type="FunFam" id="3.30.160.60:FF:001448">
    <property type="entry name" value="Zinc finger and BTB domain containing 7a"/>
    <property type="match status" value="1"/>
</dbReference>
<dbReference type="GO" id="GO:0002009">
    <property type="term" value="P:morphogenesis of an epithelium"/>
    <property type="evidence" value="ECO:0007669"/>
    <property type="project" value="UniProtKB-ARBA"/>
</dbReference>
<dbReference type="Gene3D" id="3.30.710.10">
    <property type="entry name" value="Potassium Channel Kv1.1, Chain A"/>
    <property type="match status" value="1"/>
</dbReference>
<dbReference type="OrthoDB" id="1681166at2759"/>
<organism evidence="12 13">
    <name type="scientific">Chironomus riparius</name>
    <dbReference type="NCBI Taxonomy" id="315576"/>
    <lineage>
        <taxon>Eukaryota</taxon>
        <taxon>Metazoa</taxon>
        <taxon>Ecdysozoa</taxon>
        <taxon>Arthropoda</taxon>
        <taxon>Hexapoda</taxon>
        <taxon>Insecta</taxon>
        <taxon>Pterygota</taxon>
        <taxon>Neoptera</taxon>
        <taxon>Endopterygota</taxon>
        <taxon>Diptera</taxon>
        <taxon>Nematocera</taxon>
        <taxon>Chironomoidea</taxon>
        <taxon>Chironomidae</taxon>
        <taxon>Chironominae</taxon>
        <taxon>Chironomus</taxon>
    </lineage>
</organism>
<feature type="domain" description="C2H2-type" evidence="11">
    <location>
        <begin position="923"/>
        <end position="950"/>
    </location>
</feature>
<dbReference type="SUPFAM" id="SSF57667">
    <property type="entry name" value="beta-beta-alpha zinc fingers"/>
    <property type="match status" value="2"/>
</dbReference>
<dbReference type="PANTHER" id="PTHR23110">
    <property type="entry name" value="BTB DOMAIN TRANSCRIPTION FACTOR"/>
    <property type="match status" value="1"/>
</dbReference>
<feature type="compositionally biased region" description="Low complexity" evidence="9">
    <location>
        <begin position="141"/>
        <end position="152"/>
    </location>
</feature>
<feature type="region of interest" description="Disordered" evidence="9">
    <location>
        <begin position="225"/>
        <end position="251"/>
    </location>
</feature>
<evidence type="ECO:0000256" key="2">
    <source>
        <dbReference type="ARBA" id="ARBA00022723"/>
    </source>
</evidence>
<evidence type="ECO:0000256" key="8">
    <source>
        <dbReference type="PROSITE-ProRule" id="PRU00042"/>
    </source>
</evidence>
<evidence type="ECO:0000256" key="9">
    <source>
        <dbReference type="SAM" id="MobiDB-lite"/>
    </source>
</evidence>
<dbReference type="Pfam" id="PF00096">
    <property type="entry name" value="zf-C2H2"/>
    <property type="match status" value="3"/>
</dbReference>
<dbReference type="InterPro" id="IPR013087">
    <property type="entry name" value="Znf_C2H2_type"/>
</dbReference>
<dbReference type="InterPro" id="IPR036236">
    <property type="entry name" value="Znf_C2H2_sf"/>
</dbReference>
<dbReference type="GO" id="GO:0042051">
    <property type="term" value="P:compound eye photoreceptor development"/>
    <property type="evidence" value="ECO:0007669"/>
    <property type="project" value="UniProtKB-ARBA"/>
</dbReference>
<evidence type="ECO:0000256" key="1">
    <source>
        <dbReference type="ARBA" id="ARBA00004123"/>
    </source>
</evidence>
<evidence type="ECO:0000259" key="11">
    <source>
        <dbReference type="PROSITE" id="PS50157"/>
    </source>
</evidence>
<dbReference type="SMART" id="SM00355">
    <property type="entry name" value="ZnF_C2H2"/>
    <property type="match status" value="5"/>
</dbReference>
<feature type="region of interest" description="Disordered" evidence="9">
    <location>
        <begin position="118"/>
        <end position="187"/>
    </location>
</feature>
<comment type="subcellular location">
    <subcellularLocation>
        <location evidence="1">Nucleus</location>
    </subcellularLocation>
</comment>
<dbReference type="Gene3D" id="3.30.160.60">
    <property type="entry name" value="Classic Zinc Finger"/>
    <property type="match status" value="3"/>
</dbReference>
<dbReference type="FunFam" id="3.30.160.60:FF:002343">
    <property type="entry name" value="Zinc finger protein 33A"/>
    <property type="match status" value="1"/>
</dbReference>
<dbReference type="GO" id="GO:0008270">
    <property type="term" value="F:zinc ion binding"/>
    <property type="evidence" value="ECO:0007669"/>
    <property type="project" value="UniProtKB-KW"/>
</dbReference>
<keyword evidence="13" id="KW-1185">Reference proteome</keyword>
<dbReference type="Pfam" id="PF00651">
    <property type="entry name" value="BTB"/>
    <property type="match status" value="1"/>
</dbReference>
<feature type="compositionally biased region" description="Basic and acidic residues" evidence="9">
    <location>
        <begin position="332"/>
        <end position="363"/>
    </location>
</feature>
<dbReference type="EMBL" id="OU895878">
    <property type="protein sequence ID" value="CAH1718723.1"/>
    <property type="molecule type" value="Genomic_DNA"/>
</dbReference>
<evidence type="ECO:0000256" key="3">
    <source>
        <dbReference type="ARBA" id="ARBA00022771"/>
    </source>
</evidence>
<dbReference type="Proteomes" id="UP001153620">
    <property type="component" value="Chromosome 2"/>
</dbReference>
<evidence type="ECO:0000256" key="6">
    <source>
        <dbReference type="ARBA" id="ARBA00023163"/>
    </source>
</evidence>
<dbReference type="SUPFAM" id="SSF54695">
    <property type="entry name" value="POZ domain"/>
    <property type="match status" value="1"/>
</dbReference>
<accession>A0A9P0IUD5</accession>
<dbReference type="InterPro" id="IPR051095">
    <property type="entry name" value="Dros_DevTransReg"/>
</dbReference>
<evidence type="ECO:0000256" key="4">
    <source>
        <dbReference type="ARBA" id="ARBA00022833"/>
    </source>
</evidence>
<dbReference type="PROSITE" id="PS50157">
    <property type="entry name" value="ZINC_FINGER_C2H2_2"/>
    <property type="match status" value="4"/>
</dbReference>
<dbReference type="GO" id="GO:0061061">
    <property type="term" value="P:muscle structure development"/>
    <property type="evidence" value="ECO:0007669"/>
    <property type="project" value="UniProtKB-ARBA"/>
</dbReference>
<keyword evidence="5" id="KW-0805">Transcription regulation</keyword>
<name>A0A9P0IUD5_9DIPT</name>
<dbReference type="InterPro" id="IPR000210">
    <property type="entry name" value="BTB/POZ_dom"/>
</dbReference>
<dbReference type="GO" id="GO:0048477">
    <property type="term" value="P:oogenesis"/>
    <property type="evidence" value="ECO:0007669"/>
    <property type="project" value="UniProtKB-ARBA"/>
</dbReference>
<feature type="domain" description="C2H2-type" evidence="11">
    <location>
        <begin position="867"/>
        <end position="894"/>
    </location>
</feature>
<dbReference type="FunFam" id="3.30.710.10:FF:000091">
    <property type="entry name" value="Lola, isoform F"/>
    <property type="match status" value="1"/>
</dbReference>
<evidence type="ECO:0000313" key="13">
    <source>
        <dbReference type="Proteomes" id="UP001153620"/>
    </source>
</evidence>
<feature type="compositionally biased region" description="Acidic residues" evidence="9">
    <location>
        <begin position="242"/>
        <end position="251"/>
    </location>
</feature>
<proteinExistence type="predicted"/>
<dbReference type="CDD" id="cd18315">
    <property type="entry name" value="BTB_POZ_BAB-like"/>
    <property type="match status" value="1"/>
</dbReference>
<dbReference type="GO" id="GO:0005634">
    <property type="term" value="C:nucleus"/>
    <property type="evidence" value="ECO:0007669"/>
    <property type="project" value="UniProtKB-SubCell"/>
</dbReference>
<feature type="compositionally biased region" description="Polar residues" evidence="9">
    <location>
        <begin position="161"/>
        <end position="172"/>
    </location>
</feature>
<feature type="domain" description="C2H2-type" evidence="11">
    <location>
        <begin position="649"/>
        <end position="676"/>
    </location>
</feature>
<keyword evidence="4" id="KW-0862">Zinc</keyword>
<feature type="region of interest" description="Disordered" evidence="9">
    <location>
        <begin position="511"/>
        <end position="540"/>
    </location>
</feature>
<dbReference type="GO" id="GO:0045466">
    <property type="term" value="P:R7 cell differentiation"/>
    <property type="evidence" value="ECO:0007669"/>
    <property type="project" value="UniProtKB-ARBA"/>
</dbReference>
<keyword evidence="3 8" id="KW-0863">Zinc-finger</keyword>
<feature type="compositionally biased region" description="Basic and acidic residues" evidence="9">
    <location>
        <begin position="126"/>
        <end position="138"/>
    </location>
</feature>
<dbReference type="SMART" id="SM00225">
    <property type="entry name" value="BTB"/>
    <property type="match status" value="1"/>
</dbReference>
<feature type="compositionally biased region" description="Polar residues" evidence="9">
    <location>
        <begin position="517"/>
        <end position="527"/>
    </location>
</feature>
<keyword evidence="6" id="KW-0804">Transcription</keyword>
<evidence type="ECO:0000256" key="5">
    <source>
        <dbReference type="ARBA" id="ARBA00023015"/>
    </source>
</evidence>
<dbReference type="PROSITE" id="PS00028">
    <property type="entry name" value="ZINC_FINGER_C2H2_1"/>
    <property type="match status" value="5"/>
</dbReference>
<dbReference type="InterPro" id="IPR011333">
    <property type="entry name" value="SKP1/BTB/POZ_sf"/>
</dbReference>
<protein>
    <submittedName>
        <fullName evidence="12">Uncharacterized protein</fullName>
    </submittedName>
</protein>
<dbReference type="GO" id="GO:0006357">
    <property type="term" value="P:regulation of transcription by RNA polymerase II"/>
    <property type="evidence" value="ECO:0007669"/>
    <property type="project" value="TreeGrafter"/>
</dbReference>
<evidence type="ECO:0000313" key="12">
    <source>
        <dbReference type="EMBL" id="CAH1718723.1"/>
    </source>
</evidence>
<sequence>MGSEQYCLRWNNHQSNLLGVFSQLLQDESLVDVTLACSEGTSIRAHKVVLSACSSYFQSLFLDHPAKHPIVILKDVRFAELRTLIEFMYKGEVNVEYCQLSALLKTAESLKVKGLAEMTNQSTASKEPERDRDSERLRLHTPTTPSAAPSSSVKNEILELSSKQQRLDNNICSPSPPSRVPSSPGSSLSSIYQKKLLTISASASATTTSITGSSSHHIDSIIKEEPTFNDHRTHHQHRNDESMEDDDDDDENIQMKNEVGLNMTLNSSLLQNSISSSVNSTSSLADMQSSRYSSNLLGNSSNAGGPRQQSPLSSDLPGPSGIGPMQHAPLSLKKEADWDRSDDKESSSSEYRHSHGDMRDRYQRFMAPKPSSSIMSGLHRLKSSSTPQMSSTATSPSMVPSMMPFHFPFSPFSLGMNLFDMTAANENRNSPSIDPNRILHILHQQSLLAEELLKYRALLGLPSPSTSTSSTSSSSNSSSHPFFNDMKPSIELFKIPNSHDTKFNKDIVHESEMIPSKRQTPSSSTEIDLTKDDGCSTPKIKARPESELLSEKSSTTSTTISPAAVSAMLIDPDELKCHICMANFPSLWLLEQHTALQHSQLSCSEKQNKCEHCGQNYRYNCCLQSTLLMNSQDHPGNPNRARVPADKLFTCDVCGMQFRYLKSFKKHRLNHALERLHGKKEMNENSGELMVSSTNDESGIPKGVISLEDEQMLLDDQDQDDTIDSISNTNSNMNFSSTNLINTKQMNDPNLSISADNNNFGGDIKDKSSISSAITECDKQETNGNITSSDKLLDEMTDMANTQHDAESSSALNFTMSSLQNSFSMQGSSGSLKSLTMTNQSLMGLNSQEASILNFLRVDADKRDKRFACPFCGKCVRSKENLKLHVRKHTGERPFVCLFCGRAFGGKSDLTRHLRIHTGERPYHCESCGKCFARADYLSKHLTTHVHNTQSQQQR</sequence>
<feature type="compositionally biased region" description="Low complexity" evidence="9">
    <location>
        <begin position="292"/>
        <end position="324"/>
    </location>
</feature>
<dbReference type="PANTHER" id="PTHR23110:SF104">
    <property type="entry name" value="MATERNAL GENE REQUIRED FOR MEIOSIS, ISOFORM H"/>
    <property type="match status" value="1"/>
</dbReference>
<evidence type="ECO:0000256" key="7">
    <source>
        <dbReference type="ARBA" id="ARBA00023242"/>
    </source>
</evidence>
<keyword evidence="7" id="KW-0539">Nucleus</keyword>
<reference evidence="12" key="2">
    <citation type="submission" date="2022-10" db="EMBL/GenBank/DDBJ databases">
        <authorList>
            <consortium name="ENA_rothamsted_submissions"/>
            <consortium name="culmorum"/>
            <person name="King R."/>
        </authorList>
    </citation>
    <scope>NUCLEOTIDE SEQUENCE</scope>
</reference>
<feature type="domain" description="BTB" evidence="10">
    <location>
        <begin position="31"/>
        <end position="97"/>
    </location>
</feature>
<dbReference type="AlphaFoldDB" id="A0A9P0IUD5"/>
<feature type="region of interest" description="Disordered" evidence="9">
    <location>
        <begin position="292"/>
        <end position="396"/>
    </location>
</feature>
<keyword evidence="2" id="KW-0479">Metal-binding</keyword>
<feature type="domain" description="C2H2-type" evidence="11">
    <location>
        <begin position="895"/>
        <end position="922"/>
    </location>
</feature>
<evidence type="ECO:0000259" key="10">
    <source>
        <dbReference type="PROSITE" id="PS50097"/>
    </source>
</evidence>
<gene>
    <name evidence="12" type="ORF">CHIRRI_LOCUS6089</name>
</gene>
<dbReference type="PROSITE" id="PS50097">
    <property type="entry name" value="BTB"/>
    <property type="match status" value="1"/>
</dbReference>